<dbReference type="EMBL" id="JAJFAZ020000005">
    <property type="protein sequence ID" value="KAI5327306.1"/>
    <property type="molecule type" value="Genomic_DNA"/>
</dbReference>
<evidence type="ECO:0000313" key="3">
    <source>
        <dbReference type="Proteomes" id="UP001054821"/>
    </source>
</evidence>
<dbReference type="InterPro" id="IPR055411">
    <property type="entry name" value="LRR_FXL15/At3g58940/PEG3-like"/>
</dbReference>
<evidence type="ECO:0000259" key="1">
    <source>
        <dbReference type="PROSITE" id="PS50181"/>
    </source>
</evidence>
<dbReference type="SMART" id="SM00256">
    <property type="entry name" value="FBOX"/>
    <property type="match status" value="1"/>
</dbReference>
<dbReference type="SUPFAM" id="SSF81383">
    <property type="entry name" value="F-box domain"/>
    <property type="match status" value="1"/>
</dbReference>
<reference evidence="2 3" key="1">
    <citation type="journal article" date="2022" name="G3 (Bethesda)">
        <title>Whole-genome sequence and methylome profiling of the almond [Prunus dulcis (Mill.) D.A. Webb] cultivar 'Nonpareil'.</title>
        <authorList>
            <person name="D'Amico-Willman K.M."/>
            <person name="Ouma W.Z."/>
            <person name="Meulia T."/>
            <person name="Sideli G.M."/>
            <person name="Gradziel T.M."/>
            <person name="Fresnedo-Ramirez J."/>
        </authorList>
    </citation>
    <scope>NUCLEOTIDE SEQUENCE [LARGE SCALE GENOMIC DNA]</scope>
    <source>
        <strain evidence="2">Clone GOH B32 T37-40</strain>
    </source>
</reference>
<dbReference type="InterPro" id="IPR036047">
    <property type="entry name" value="F-box-like_dom_sf"/>
</dbReference>
<dbReference type="Proteomes" id="UP001054821">
    <property type="component" value="Chromosome 5"/>
</dbReference>
<gene>
    <name evidence="2" type="ORF">L3X38_026702</name>
</gene>
<dbReference type="InterPro" id="IPR053781">
    <property type="entry name" value="F-box_AtFBL13-like"/>
</dbReference>
<sequence length="435" mass="49904">MYKGVFGGFDQVSWLGEDRDTRPWSVKVDDVAIRQQQPNTVNRYAEARVGSTNPELYQKGLEIRIWVRIQRVDLKGRFKACTEDRISGLPNEILCHILSFLETDVAVKTSFLSHRWKNVWTKVPTITLWDSDYRNSFYRDRFGEFVDHVLLSRGSSDIHRFQLHCSEFEDDSRFDAWICPAVERNVVELEFSVLCYLCEESGMDWEDWLYEFPRSLYMCKTLVVLKLRLLSVITITPTLDCFPSLKVLHLTICHTDTDSMEKPISCCPVLEDLIIVGSLQEFSYLEFNISALKLKSLLIYLEPFGRDYKYDIFVNINAPNLENFEIVDEDLDDDDILDSAVCVHNLFAELLKVKDRSLSAKLLGTLLLEITDKVAQEIPPPKTPCLSNFANCWCLLREGILTPCTPCMVSANVGTYLLVIMPQDHLHTGIQGTAG</sequence>
<comment type="caution">
    <text evidence="2">The sequence shown here is derived from an EMBL/GenBank/DDBJ whole genome shotgun (WGS) entry which is preliminary data.</text>
</comment>
<dbReference type="Pfam" id="PF24758">
    <property type="entry name" value="LRR_At5g56370"/>
    <property type="match status" value="1"/>
</dbReference>
<protein>
    <recommendedName>
        <fullName evidence="1">F-box domain-containing protein</fullName>
    </recommendedName>
</protein>
<dbReference type="InterPro" id="IPR050232">
    <property type="entry name" value="FBL13/AtMIF1-like"/>
</dbReference>
<feature type="domain" description="F-box" evidence="1">
    <location>
        <begin position="83"/>
        <end position="132"/>
    </location>
</feature>
<dbReference type="Pfam" id="PF00646">
    <property type="entry name" value="F-box"/>
    <property type="match status" value="1"/>
</dbReference>
<evidence type="ECO:0000313" key="2">
    <source>
        <dbReference type="EMBL" id="KAI5327306.1"/>
    </source>
</evidence>
<dbReference type="PROSITE" id="PS50181">
    <property type="entry name" value="FBOX"/>
    <property type="match status" value="1"/>
</dbReference>
<keyword evidence="3" id="KW-1185">Reference proteome</keyword>
<dbReference type="InterPro" id="IPR001810">
    <property type="entry name" value="F-box_dom"/>
</dbReference>
<dbReference type="AlphaFoldDB" id="A0AAD4YZK2"/>
<dbReference type="Gene3D" id="1.20.1280.50">
    <property type="match status" value="1"/>
</dbReference>
<dbReference type="PANTHER" id="PTHR31900">
    <property type="entry name" value="F-BOX/RNI SUPERFAMILY PROTEIN-RELATED"/>
    <property type="match status" value="1"/>
</dbReference>
<organism evidence="2 3">
    <name type="scientific">Prunus dulcis</name>
    <name type="common">Almond</name>
    <name type="synonym">Amygdalus dulcis</name>
    <dbReference type="NCBI Taxonomy" id="3755"/>
    <lineage>
        <taxon>Eukaryota</taxon>
        <taxon>Viridiplantae</taxon>
        <taxon>Streptophyta</taxon>
        <taxon>Embryophyta</taxon>
        <taxon>Tracheophyta</taxon>
        <taxon>Spermatophyta</taxon>
        <taxon>Magnoliopsida</taxon>
        <taxon>eudicotyledons</taxon>
        <taxon>Gunneridae</taxon>
        <taxon>Pentapetalae</taxon>
        <taxon>rosids</taxon>
        <taxon>fabids</taxon>
        <taxon>Rosales</taxon>
        <taxon>Rosaceae</taxon>
        <taxon>Amygdaloideae</taxon>
        <taxon>Amygdaleae</taxon>
        <taxon>Prunus</taxon>
    </lineage>
</organism>
<name>A0AAD4YZK2_PRUDU</name>
<dbReference type="PANTHER" id="PTHR31900:SF34">
    <property type="entry name" value="EMB|CAB62440.1-RELATED"/>
    <property type="match status" value="1"/>
</dbReference>
<accession>A0AAD4YZK2</accession>
<dbReference type="Gene3D" id="3.80.10.10">
    <property type="entry name" value="Ribonuclease Inhibitor"/>
    <property type="match status" value="1"/>
</dbReference>
<dbReference type="InterPro" id="IPR032675">
    <property type="entry name" value="LRR_dom_sf"/>
</dbReference>
<dbReference type="CDD" id="cd22160">
    <property type="entry name" value="F-box_AtFBL13-like"/>
    <property type="match status" value="1"/>
</dbReference>
<proteinExistence type="predicted"/>
<dbReference type="SUPFAM" id="SSF52047">
    <property type="entry name" value="RNI-like"/>
    <property type="match status" value="1"/>
</dbReference>